<comment type="subcellular location">
    <subcellularLocation>
        <location evidence="1">Cytoplasm</location>
    </subcellularLocation>
</comment>
<dbReference type="AlphaFoldDB" id="D9YT49"/>
<dbReference type="PRINTS" id="PR00295">
    <property type="entry name" value="STEFINA"/>
</dbReference>
<dbReference type="EMBL" id="GU002535">
    <property type="protein sequence ID" value="ADF87935.1"/>
    <property type="molecule type" value="mRNA"/>
</dbReference>
<dbReference type="CDD" id="cd00042">
    <property type="entry name" value="CY"/>
    <property type="match status" value="1"/>
</dbReference>
<protein>
    <submittedName>
        <fullName evidence="8">Cystatin</fullName>
    </submittedName>
</protein>
<dbReference type="Gene3D" id="3.10.450.10">
    <property type="match status" value="1"/>
</dbReference>
<evidence type="ECO:0000256" key="5">
    <source>
        <dbReference type="ARBA" id="ARBA00022704"/>
    </source>
</evidence>
<dbReference type="OrthoDB" id="2429551at2759"/>
<proteinExistence type="evidence at transcript level"/>
<dbReference type="InterPro" id="IPR001713">
    <property type="entry name" value="Prot_inh_stefin"/>
</dbReference>
<dbReference type="PANTHER" id="PTHR11414">
    <property type="entry name" value="CYSTATIN FAMILY MEMBER"/>
    <property type="match status" value="1"/>
</dbReference>
<feature type="chain" id="PRO_5003132957" evidence="6">
    <location>
        <begin position="26"/>
        <end position="120"/>
    </location>
</feature>
<dbReference type="PANTHER" id="PTHR11414:SF21">
    <property type="entry name" value="CYSTATIN 14A, TANDEM DUPLICATE 1-RELATED"/>
    <property type="match status" value="1"/>
</dbReference>
<feature type="domain" description="Cystatin" evidence="7">
    <location>
        <begin position="25"/>
        <end position="112"/>
    </location>
</feature>
<keyword evidence="6" id="KW-0732">Signal</keyword>
<dbReference type="FunFam" id="3.10.450.10:FF:000001">
    <property type="entry name" value="Cystatin-A"/>
    <property type="match status" value="1"/>
</dbReference>
<keyword evidence="3" id="KW-0963">Cytoplasm</keyword>
<evidence type="ECO:0000256" key="1">
    <source>
        <dbReference type="ARBA" id="ARBA00004496"/>
    </source>
</evidence>
<dbReference type="InterPro" id="IPR018073">
    <property type="entry name" value="Prot_inh_cystat_CS"/>
</dbReference>
<dbReference type="SMART" id="SM00043">
    <property type="entry name" value="CY"/>
    <property type="match status" value="1"/>
</dbReference>
<evidence type="ECO:0000256" key="4">
    <source>
        <dbReference type="ARBA" id="ARBA00022690"/>
    </source>
</evidence>
<accession>D9YT49</accession>
<keyword evidence="5" id="KW-0789">Thiol protease inhibitor</keyword>
<evidence type="ECO:0000256" key="6">
    <source>
        <dbReference type="SAM" id="SignalP"/>
    </source>
</evidence>
<comment type="similarity">
    <text evidence="2">Belongs to the cystatin family.</text>
</comment>
<dbReference type="SMR" id="D9YT49"/>
<dbReference type="PROSITE" id="PS00287">
    <property type="entry name" value="CYSTATIN"/>
    <property type="match status" value="1"/>
</dbReference>
<name>D9YT49_ERISI</name>
<evidence type="ECO:0000256" key="3">
    <source>
        <dbReference type="ARBA" id="ARBA00022490"/>
    </source>
</evidence>
<feature type="signal peptide" evidence="6">
    <location>
        <begin position="1"/>
        <end position="25"/>
    </location>
</feature>
<dbReference type="Pfam" id="PF00031">
    <property type="entry name" value="Cystatin"/>
    <property type="match status" value="1"/>
</dbReference>
<dbReference type="SUPFAM" id="SSF54403">
    <property type="entry name" value="Cystatin/monellin"/>
    <property type="match status" value="1"/>
</dbReference>
<organism evidence="8">
    <name type="scientific">Eriocheir sinensis</name>
    <name type="common">Chinese mitten crab</name>
    <dbReference type="NCBI Taxonomy" id="95602"/>
    <lineage>
        <taxon>Eukaryota</taxon>
        <taxon>Metazoa</taxon>
        <taxon>Ecdysozoa</taxon>
        <taxon>Arthropoda</taxon>
        <taxon>Crustacea</taxon>
        <taxon>Multicrustacea</taxon>
        <taxon>Malacostraca</taxon>
        <taxon>Eumalacostraca</taxon>
        <taxon>Eucarida</taxon>
        <taxon>Decapoda</taxon>
        <taxon>Pleocyemata</taxon>
        <taxon>Brachyura</taxon>
        <taxon>Eubrachyura</taxon>
        <taxon>Grapsoidea</taxon>
        <taxon>Varunidae</taxon>
        <taxon>Eriocheir</taxon>
    </lineage>
</organism>
<dbReference type="GO" id="GO:0004869">
    <property type="term" value="F:cysteine-type endopeptidase inhibitor activity"/>
    <property type="evidence" value="ECO:0007669"/>
    <property type="project" value="UniProtKB-KW"/>
</dbReference>
<keyword evidence="4" id="KW-0646">Protease inhibitor</keyword>
<reference evidence="8" key="1">
    <citation type="journal article" date="2010" name="Fish Shellfish Immunol.">
        <title>Identification and characterization of a Cystatin gene from Chinese mitten crab Eriocheir sinensis.</title>
        <authorList>
            <person name="Li F."/>
            <person name="Gai X."/>
            <person name="Wang L."/>
            <person name="Song L."/>
            <person name="Zhang H."/>
            <person name="Qiu L."/>
            <person name="Wang M."/>
            <person name="Siva V.S."/>
        </authorList>
    </citation>
    <scope>NUCLEOTIDE SEQUENCE</scope>
</reference>
<evidence type="ECO:0000256" key="2">
    <source>
        <dbReference type="ARBA" id="ARBA00009403"/>
    </source>
</evidence>
<evidence type="ECO:0000313" key="8">
    <source>
        <dbReference type="EMBL" id="ADF87935.1"/>
    </source>
</evidence>
<sequence>MGLRVISVGLFITTVLLGMKATAVGMPGGLSEEKPMTPEVQELINEVRPDVEEHLGRPVSRFEGLNYKTQVVSGLNYFVKVDIGDNEVVHIRVYHTFDGTNTLNGVQHFTDKLDRPISYF</sequence>
<evidence type="ECO:0000259" key="7">
    <source>
        <dbReference type="SMART" id="SM00043"/>
    </source>
</evidence>
<dbReference type="GO" id="GO:0005829">
    <property type="term" value="C:cytosol"/>
    <property type="evidence" value="ECO:0007669"/>
    <property type="project" value="TreeGrafter"/>
</dbReference>
<dbReference type="InterPro" id="IPR046350">
    <property type="entry name" value="Cystatin_sf"/>
</dbReference>
<dbReference type="InterPro" id="IPR000010">
    <property type="entry name" value="Cystatin_dom"/>
</dbReference>